<reference evidence="14" key="1">
    <citation type="journal article" date="2020" name="bioRxiv">
        <title>Chromosome-level reference genome of the European wasp spider Argiope bruennichi: a resource for studies on range expansion and evolutionary adaptation.</title>
        <authorList>
            <person name="Sheffer M.M."/>
            <person name="Hoppe A."/>
            <person name="Krehenwinkel H."/>
            <person name="Uhl G."/>
            <person name="Kuss A.W."/>
            <person name="Jensen L."/>
            <person name="Jensen C."/>
            <person name="Gillespie R.G."/>
            <person name="Hoff K.J."/>
            <person name="Prost S."/>
        </authorList>
    </citation>
    <scope>NUCLEOTIDE SEQUENCE</scope>
</reference>
<dbReference type="CDD" id="cd05339">
    <property type="entry name" value="17beta-HSDXI-like_SDR_c"/>
    <property type="match status" value="1"/>
</dbReference>
<dbReference type="SUPFAM" id="SSF51735">
    <property type="entry name" value="NAD(P)-binding Rossmann-fold domains"/>
    <property type="match status" value="1"/>
</dbReference>
<feature type="domain" description="Ketoreductase" evidence="13">
    <location>
        <begin position="40"/>
        <end position="204"/>
    </location>
</feature>
<dbReference type="Proteomes" id="UP000807504">
    <property type="component" value="Unassembled WGS sequence"/>
</dbReference>
<dbReference type="InterPro" id="IPR057326">
    <property type="entry name" value="KR_dom"/>
</dbReference>
<evidence type="ECO:0000256" key="3">
    <source>
        <dbReference type="ARBA" id="ARBA00022692"/>
    </source>
</evidence>
<dbReference type="PANTHER" id="PTHR24322">
    <property type="entry name" value="PKSB"/>
    <property type="match status" value="1"/>
</dbReference>
<reference evidence="14" key="2">
    <citation type="submission" date="2020-06" db="EMBL/GenBank/DDBJ databases">
        <authorList>
            <person name="Sheffer M."/>
        </authorList>
    </citation>
    <scope>NUCLEOTIDE SEQUENCE</scope>
</reference>
<dbReference type="GO" id="GO:0052650">
    <property type="term" value="F:all-trans-retinol dehydrogenase (NADP+) activity"/>
    <property type="evidence" value="ECO:0007669"/>
    <property type="project" value="UniProtKB-ARBA"/>
</dbReference>
<evidence type="ECO:0000313" key="14">
    <source>
        <dbReference type="EMBL" id="KAF8795766.1"/>
    </source>
</evidence>
<evidence type="ECO:0000256" key="6">
    <source>
        <dbReference type="ARBA" id="ARBA00023002"/>
    </source>
</evidence>
<evidence type="ECO:0000256" key="1">
    <source>
        <dbReference type="ARBA" id="ARBA00004141"/>
    </source>
</evidence>
<sequence>MSVMEVLFELLVVLIKTLGTVCVSLFRCVIPEPFKSVREKVILVTGSAGGLGRLLAQKFALLGAKVVLVDIDEVRNNETLQNIKSMQCKAYAYTCDVSNENQVEALADKVFREVGDVDILINNAGVLPGKPLFDLTNAQIKKTFAINSLSHMWMIRQFLPRMLDRGEGHIVAIASVAGILGCSYLVDYCASKHAVIGLMAALREELHEMGREEQIQLTVICPSTMNTGMVQNPKTRFPSLLPILDVDKASDIIVQSVLRDKRFVVIPTFVHVIYKFFNLFPPQVPLLLQRFLGYTIDPNVK</sequence>
<dbReference type="PROSITE" id="PS00061">
    <property type="entry name" value="ADH_SHORT"/>
    <property type="match status" value="1"/>
</dbReference>
<evidence type="ECO:0000256" key="12">
    <source>
        <dbReference type="RuleBase" id="RU000363"/>
    </source>
</evidence>
<dbReference type="PRINTS" id="PR00080">
    <property type="entry name" value="SDRFAMILY"/>
</dbReference>
<keyword evidence="6" id="KW-0560">Oxidoreductase</keyword>
<dbReference type="SMART" id="SM00822">
    <property type="entry name" value="PKS_KR"/>
    <property type="match status" value="1"/>
</dbReference>
<keyword evidence="15" id="KW-1185">Reference proteome</keyword>
<keyword evidence="3" id="KW-0812">Transmembrane</keyword>
<dbReference type="InterPro" id="IPR036291">
    <property type="entry name" value="NAD(P)-bd_dom_sf"/>
</dbReference>
<dbReference type="FunFam" id="3.40.50.720:FF:000131">
    <property type="entry name" value="Short-chain dehydrogenase/reductase 3"/>
    <property type="match status" value="1"/>
</dbReference>
<evidence type="ECO:0000256" key="10">
    <source>
        <dbReference type="ARBA" id="ARBA00068717"/>
    </source>
</evidence>
<evidence type="ECO:0000256" key="5">
    <source>
        <dbReference type="ARBA" id="ARBA00022989"/>
    </source>
</evidence>
<dbReference type="InterPro" id="IPR002347">
    <property type="entry name" value="SDR_fam"/>
</dbReference>
<dbReference type="InterPro" id="IPR020904">
    <property type="entry name" value="Sc_DH/Rdtase_CS"/>
</dbReference>
<evidence type="ECO:0000256" key="9">
    <source>
        <dbReference type="ARBA" id="ARBA00059620"/>
    </source>
</evidence>
<keyword evidence="7" id="KW-0443">Lipid metabolism</keyword>
<organism evidence="14 15">
    <name type="scientific">Argiope bruennichi</name>
    <name type="common">Wasp spider</name>
    <name type="synonym">Aranea bruennichi</name>
    <dbReference type="NCBI Taxonomy" id="94029"/>
    <lineage>
        <taxon>Eukaryota</taxon>
        <taxon>Metazoa</taxon>
        <taxon>Ecdysozoa</taxon>
        <taxon>Arthropoda</taxon>
        <taxon>Chelicerata</taxon>
        <taxon>Arachnida</taxon>
        <taxon>Araneae</taxon>
        <taxon>Araneomorphae</taxon>
        <taxon>Entelegynae</taxon>
        <taxon>Araneoidea</taxon>
        <taxon>Araneidae</taxon>
        <taxon>Argiope</taxon>
    </lineage>
</organism>
<evidence type="ECO:0000256" key="4">
    <source>
        <dbReference type="ARBA" id="ARBA00022857"/>
    </source>
</evidence>
<dbReference type="GO" id="GO:0016020">
    <property type="term" value="C:membrane"/>
    <property type="evidence" value="ECO:0007669"/>
    <property type="project" value="UniProtKB-SubCell"/>
</dbReference>
<keyword evidence="5" id="KW-1133">Transmembrane helix</keyword>
<evidence type="ECO:0000256" key="2">
    <source>
        <dbReference type="ARBA" id="ARBA00006484"/>
    </source>
</evidence>
<proteinExistence type="inferred from homology"/>
<evidence type="ECO:0000259" key="13">
    <source>
        <dbReference type="SMART" id="SM00822"/>
    </source>
</evidence>
<dbReference type="Pfam" id="PF00106">
    <property type="entry name" value="adh_short"/>
    <property type="match status" value="1"/>
</dbReference>
<comment type="function">
    <text evidence="9">Catalyzes the reduction of all-trans-retinal to all-trans-retinol in the presence of NADPH.</text>
</comment>
<comment type="subcellular location">
    <subcellularLocation>
        <location evidence="1">Membrane</location>
        <topology evidence="1">Multi-pass membrane protein</topology>
    </subcellularLocation>
</comment>
<comment type="caution">
    <text evidence="14">The sequence shown here is derived from an EMBL/GenBank/DDBJ whole genome shotgun (WGS) entry which is preliminary data.</text>
</comment>
<keyword evidence="4" id="KW-0521">NADP</keyword>
<dbReference type="GO" id="GO:0005811">
    <property type="term" value="C:lipid droplet"/>
    <property type="evidence" value="ECO:0007669"/>
    <property type="project" value="TreeGrafter"/>
</dbReference>
<evidence type="ECO:0000256" key="8">
    <source>
        <dbReference type="ARBA" id="ARBA00023136"/>
    </source>
</evidence>
<dbReference type="AlphaFoldDB" id="A0A8T0FYJ1"/>
<name>A0A8T0FYJ1_ARGBR</name>
<dbReference type="PANTHER" id="PTHR24322:SF736">
    <property type="entry name" value="RETINOL DEHYDROGENASE 10"/>
    <property type="match status" value="1"/>
</dbReference>
<evidence type="ECO:0000256" key="11">
    <source>
        <dbReference type="ARBA" id="ARBA00082544"/>
    </source>
</evidence>
<protein>
    <recommendedName>
        <fullName evidence="10">Short-chain dehydrogenase/reductase 3</fullName>
    </recommendedName>
    <alternativeName>
        <fullName evidence="11">Retinal short-chain dehydrogenase/reductase 1</fullName>
    </alternativeName>
</protein>
<accession>A0A8T0FYJ1</accession>
<gene>
    <name evidence="14" type="ORF">HNY73_000228</name>
</gene>
<dbReference type="Gene3D" id="3.40.50.720">
    <property type="entry name" value="NAD(P)-binding Rossmann-like Domain"/>
    <property type="match status" value="1"/>
</dbReference>
<keyword evidence="8" id="KW-0472">Membrane</keyword>
<dbReference type="PRINTS" id="PR00081">
    <property type="entry name" value="GDHRDH"/>
</dbReference>
<dbReference type="EMBL" id="JABXBU010000001">
    <property type="protein sequence ID" value="KAF8795766.1"/>
    <property type="molecule type" value="Genomic_DNA"/>
</dbReference>
<comment type="similarity">
    <text evidence="2 12">Belongs to the short-chain dehydrogenases/reductases (SDR) family.</text>
</comment>
<evidence type="ECO:0000313" key="15">
    <source>
        <dbReference type="Proteomes" id="UP000807504"/>
    </source>
</evidence>
<evidence type="ECO:0000256" key="7">
    <source>
        <dbReference type="ARBA" id="ARBA00023098"/>
    </source>
</evidence>